<protein>
    <submittedName>
        <fullName evidence="1">Uncharacterized protein</fullName>
    </submittedName>
</protein>
<proteinExistence type="predicted"/>
<evidence type="ECO:0000313" key="2">
    <source>
        <dbReference type="Proteomes" id="UP001159042"/>
    </source>
</evidence>
<accession>A0AAV8VAF8</accession>
<name>A0AAV8VAF8_9CUCU</name>
<organism evidence="1 2">
    <name type="scientific">Exocentrus adspersus</name>
    <dbReference type="NCBI Taxonomy" id="1586481"/>
    <lineage>
        <taxon>Eukaryota</taxon>
        <taxon>Metazoa</taxon>
        <taxon>Ecdysozoa</taxon>
        <taxon>Arthropoda</taxon>
        <taxon>Hexapoda</taxon>
        <taxon>Insecta</taxon>
        <taxon>Pterygota</taxon>
        <taxon>Neoptera</taxon>
        <taxon>Endopterygota</taxon>
        <taxon>Coleoptera</taxon>
        <taxon>Polyphaga</taxon>
        <taxon>Cucujiformia</taxon>
        <taxon>Chrysomeloidea</taxon>
        <taxon>Cerambycidae</taxon>
        <taxon>Lamiinae</taxon>
        <taxon>Acanthocinini</taxon>
        <taxon>Exocentrus</taxon>
    </lineage>
</organism>
<comment type="caution">
    <text evidence="1">The sequence shown here is derived from an EMBL/GenBank/DDBJ whole genome shotgun (WGS) entry which is preliminary data.</text>
</comment>
<gene>
    <name evidence="1" type="ORF">NQ315_012223</name>
</gene>
<evidence type="ECO:0000313" key="1">
    <source>
        <dbReference type="EMBL" id="KAJ8911236.1"/>
    </source>
</evidence>
<keyword evidence="2" id="KW-1185">Reference proteome</keyword>
<reference evidence="1 2" key="1">
    <citation type="journal article" date="2023" name="Insect Mol. Biol.">
        <title>Genome sequencing provides insights into the evolution of gene families encoding plant cell wall-degrading enzymes in longhorned beetles.</title>
        <authorList>
            <person name="Shin N.R."/>
            <person name="Okamura Y."/>
            <person name="Kirsch R."/>
            <person name="Pauchet Y."/>
        </authorList>
    </citation>
    <scope>NUCLEOTIDE SEQUENCE [LARGE SCALE GENOMIC DNA]</scope>
    <source>
        <strain evidence="1">EAD_L_NR</strain>
    </source>
</reference>
<dbReference type="EMBL" id="JANEYG010000206">
    <property type="protein sequence ID" value="KAJ8911236.1"/>
    <property type="molecule type" value="Genomic_DNA"/>
</dbReference>
<sequence length="177" mass="20607">MYHRYIHFIIGGWLTCIQKTYRNPRKTNWEVYKTDLDTGLKATIRTIRSSIELEMLAGQVQDAIISAFNDNCPLVSKSSNKDIPWCNKDLANLRKQARIAFNKAKRTGLWEEYKQTLTTYNKALRLAKRESWRRHCEDIEGTPECARLLRILCKEPQSSIYTLKDESGNYTKTGGRL</sequence>
<dbReference type="Proteomes" id="UP001159042">
    <property type="component" value="Unassembled WGS sequence"/>
</dbReference>
<dbReference type="AlphaFoldDB" id="A0AAV8VAF8"/>